<dbReference type="OrthoDB" id="9808843at2"/>
<gene>
    <name evidence="8" type="ORF">SAMN04489834_2158</name>
</gene>
<dbReference type="Proteomes" id="UP000181956">
    <property type="component" value="Chromosome I"/>
</dbReference>
<dbReference type="PROSITE" id="PS50110">
    <property type="entry name" value="RESPONSE_REGULATORY"/>
    <property type="match status" value="1"/>
</dbReference>
<dbReference type="SUPFAM" id="SSF46894">
    <property type="entry name" value="C-terminal effector domain of the bipartite response regulators"/>
    <property type="match status" value="1"/>
</dbReference>
<keyword evidence="9" id="KW-1185">Reference proteome</keyword>
<dbReference type="CDD" id="cd17535">
    <property type="entry name" value="REC_NarL-like"/>
    <property type="match status" value="1"/>
</dbReference>
<keyword evidence="4" id="KW-0804">Transcription</keyword>
<evidence type="ECO:0000256" key="3">
    <source>
        <dbReference type="ARBA" id="ARBA00023125"/>
    </source>
</evidence>
<evidence type="ECO:0000256" key="4">
    <source>
        <dbReference type="ARBA" id="ARBA00023163"/>
    </source>
</evidence>
<proteinExistence type="predicted"/>
<dbReference type="SMART" id="SM00448">
    <property type="entry name" value="REC"/>
    <property type="match status" value="1"/>
</dbReference>
<evidence type="ECO:0000256" key="2">
    <source>
        <dbReference type="ARBA" id="ARBA00023015"/>
    </source>
</evidence>
<dbReference type="InterPro" id="IPR001789">
    <property type="entry name" value="Sig_transdc_resp-reg_receiver"/>
</dbReference>
<dbReference type="InterPro" id="IPR016032">
    <property type="entry name" value="Sig_transdc_resp-reg_C-effctor"/>
</dbReference>
<keyword evidence="3 8" id="KW-0238">DNA-binding</keyword>
<organism evidence="8 9">
    <name type="scientific">Microterricola viridarii</name>
    <dbReference type="NCBI Taxonomy" id="412690"/>
    <lineage>
        <taxon>Bacteria</taxon>
        <taxon>Bacillati</taxon>
        <taxon>Actinomycetota</taxon>
        <taxon>Actinomycetes</taxon>
        <taxon>Micrococcales</taxon>
        <taxon>Microbacteriaceae</taxon>
        <taxon>Microterricola</taxon>
    </lineage>
</organism>
<feature type="modified residue" description="4-aspartylphosphate" evidence="5">
    <location>
        <position position="63"/>
    </location>
</feature>
<dbReference type="InterPro" id="IPR039420">
    <property type="entry name" value="WalR-like"/>
</dbReference>
<feature type="domain" description="Response regulatory" evidence="7">
    <location>
        <begin position="12"/>
        <end position="129"/>
    </location>
</feature>
<evidence type="ECO:0000259" key="7">
    <source>
        <dbReference type="PROSITE" id="PS50110"/>
    </source>
</evidence>
<evidence type="ECO:0000313" key="9">
    <source>
        <dbReference type="Proteomes" id="UP000181956"/>
    </source>
</evidence>
<dbReference type="PROSITE" id="PS50043">
    <property type="entry name" value="HTH_LUXR_2"/>
    <property type="match status" value="1"/>
</dbReference>
<evidence type="ECO:0000256" key="5">
    <source>
        <dbReference type="PROSITE-ProRule" id="PRU00169"/>
    </source>
</evidence>
<dbReference type="STRING" id="412690.SAMN04489834_2158"/>
<dbReference type="GO" id="GO:0000160">
    <property type="term" value="P:phosphorelay signal transduction system"/>
    <property type="evidence" value="ECO:0007669"/>
    <property type="project" value="InterPro"/>
</dbReference>
<dbReference type="PANTHER" id="PTHR43214">
    <property type="entry name" value="TWO-COMPONENT RESPONSE REGULATOR"/>
    <property type="match status" value="1"/>
</dbReference>
<dbReference type="Pfam" id="PF00072">
    <property type="entry name" value="Response_reg"/>
    <property type="match status" value="1"/>
</dbReference>
<reference evidence="9" key="1">
    <citation type="submission" date="2016-10" db="EMBL/GenBank/DDBJ databases">
        <authorList>
            <person name="Varghese N."/>
            <person name="Submissions S."/>
        </authorList>
    </citation>
    <scope>NUCLEOTIDE SEQUENCE [LARGE SCALE GENOMIC DNA]</scope>
    <source>
        <strain evidence="9">DSM 21772</strain>
    </source>
</reference>
<dbReference type="Pfam" id="PF00196">
    <property type="entry name" value="GerE"/>
    <property type="match status" value="1"/>
</dbReference>
<dbReference type="EMBL" id="LT629742">
    <property type="protein sequence ID" value="SDS79102.1"/>
    <property type="molecule type" value="Genomic_DNA"/>
</dbReference>
<accession>A0A1H1V312</accession>
<dbReference type="PANTHER" id="PTHR43214:SF24">
    <property type="entry name" value="TRANSCRIPTIONAL REGULATORY PROTEIN NARL-RELATED"/>
    <property type="match status" value="1"/>
</dbReference>
<dbReference type="InterPro" id="IPR000792">
    <property type="entry name" value="Tscrpt_reg_LuxR_C"/>
</dbReference>
<dbReference type="AlphaFoldDB" id="A0A1H1V312"/>
<evidence type="ECO:0000313" key="8">
    <source>
        <dbReference type="EMBL" id="SDS79102.1"/>
    </source>
</evidence>
<name>A0A1H1V312_9MICO</name>
<feature type="domain" description="HTH luxR-type" evidence="6">
    <location>
        <begin position="159"/>
        <end position="224"/>
    </location>
</feature>
<dbReference type="Gene3D" id="3.40.50.2300">
    <property type="match status" value="1"/>
</dbReference>
<evidence type="ECO:0000256" key="1">
    <source>
        <dbReference type="ARBA" id="ARBA00022553"/>
    </source>
</evidence>
<keyword evidence="2" id="KW-0805">Transcription regulation</keyword>
<dbReference type="SMART" id="SM00421">
    <property type="entry name" value="HTH_LUXR"/>
    <property type="match status" value="1"/>
</dbReference>
<dbReference type="InterPro" id="IPR011006">
    <property type="entry name" value="CheY-like_superfamily"/>
</dbReference>
<dbReference type="GO" id="GO:0003677">
    <property type="term" value="F:DNA binding"/>
    <property type="evidence" value="ECO:0007669"/>
    <property type="project" value="UniProtKB-KW"/>
</dbReference>
<protein>
    <submittedName>
        <fullName evidence="8">DNA-binding response regulator, NarL/FixJ family, contains REC and HTH domains</fullName>
    </submittedName>
</protein>
<dbReference type="RefSeq" id="WP_083364042.1">
    <property type="nucleotide sequence ID" value="NZ_LT629742.1"/>
</dbReference>
<dbReference type="SUPFAM" id="SSF52172">
    <property type="entry name" value="CheY-like"/>
    <property type="match status" value="1"/>
</dbReference>
<sequence>MPRSDQPTSPTRVLVVDDDALAAAGITALLGTADDLLVVGRCSDGYQVAHAIRSLTPDVILCDVRMPGMDGVAVVRSVPHGQPGAPRVLMMTAFDEDGQVLEAVAAGAVGFLLKDEDPRRIIDAVRHVAAGDAAFSPRAARQLTHWVQDSHSADARRDALEKLSLLTDRELDFARALVTGASDAELAAQFFVAETTVKSALSAIKTKWGIRNRTQLAVIVARSGVA</sequence>
<dbReference type="GO" id="GO:0006355">
    <property type="term" value="P:regulation of DNA-templated transcription"/>
    <property type="evidence" value="ECO:0007669"/>
    <property type="project" value="InterPro"/>
</dbReference>
<keyword evidence="1 5" id="KW-0597">Phosphoprotein</keyword>
<dbReference type="InterPro" id="IPR058245">
    <property type="entry name" value="NreC/VraR/RcsB-like_REC"/>
</dbReference>
<evidence type="ECO:0000259" key="6">
    <source>
        <dbReference type="PROSITE" id="PS50043"/>
    </source>
</evidence>